<dbReference type="Proteomes" id="UP000033636">
    <property type="component" value="Unassembled WGS sequence"/>
</dbReference>
<dbReference type="EMBL" id="JZWT02000006">
    <property type="protein sequence ID" value="MFB6490249.1"/>
    <property type="molecule type" value="Genomic_DNA"/>
</dbReference>
<protein>
    <submittedName>
        <fullName evidence="1">Uncharacterized protein</fullName>
    </submittedName>
</protein>
<proteinExistence type="predicted"/>
<reference evidence="1" key="1">
    <citation type="submission" date="2024-07" db="EMBL/GenBank/DDBJ databases">
        <title>Metagenome and Metagenome-Assembled Genomes of Archaea from a hot spring from the geothermal field of Los Azufres, Mexico.</title>
        <authorList>
            <person name="Marin-Paredes R."/>
            <person name="Martinez-Romero E."/>
            <person name="Servin-Garciduenas L.E."/>
        </authorList>
    </citation>
    <scope>NUCLEOTIDE SEQUENCE</scope>
</reference>
<evidence type="ECO:0000313" key="2">
    <source>
        <dbReference type="Proteomes" id="UP000033636"/>
    </source>
</evidence>
<gene>
    <name evidence="1" type="ORF">TU35_003205</name>
</gene>
<comment type="caution">
    <text evidence="1">The sequence shown here is derived from an EMBL/GenBank/DDBJ whole genome shotgun (WGS) entry which is preliminary data.</text>
</comment>
<sequence>MIGIAMPDWRSGRIGVVEAGREVVEAVPEIMKACGVPTLDADRIPRYKLSCISSLLSRYEFRGVIYVVDVYGIANRVALSKGVDRQLLLNRAWAALSAYICTGGEAECDEEVKLSCCKAPCGALCELAKFVASTSRGVSVDLRKAVEEALNVS</sequence>
<accession>A0ACC6V0K9</accession>
<evidence type="ECO:0000313" key="1">
    <source>
        <dbReference type="EMBL" id="MFB6490249.1"/>
    </source>
</evidence>
<organism evidence="1 2">
    <name type="scientific">Thermoproteus sp. AZ2</name>
    <dbReference type="NCBI Taxonomy" id="1609232"/>
    <lineage>
        <taxon>Archaea</taxon>
        <taxon>Thermoproteota</taxon>
        <taxon>Thermoprotei</taxon>
        <taxon>Thermoproteales</taxon>
        <taxon>Thermoproteaceae</taxon>
        <taxon>Thermoproteus</taxon>
    </lineage>
</organism>
<name>A0ACC6V0K9_9CREN</name>